<reference evidence="2" key="2">
    <citation type="submission" date="2020-11" db="EMBL/GenBank/DDBJ databases">
        <authorList>
            <person name="McCartney M.A."/>
            <person name="Auch B."/>
            <person name="Kono T."/>
            <person name="Mallez S."/>
            <person name="Becker A."/>
            <person name="Gohl D.M."/>
            <person name="Silverstein K.A.T."/>
            <person name="Koren S."/>
            <person name="Bechman K.B."/>
            <person name="Herman A."/>
            <person name="Abrahante J.E."/>
            <person name="Garbe J."/>
        </authorList>
    </citation>
    <scope>NUCLEOTIDE SEQUENCE</scope>
    <source>
        <strain evidence="2">Duluth1</strain>
        <tissue evidence="2">Whole animal</tissue>
    </source>
</reference>
<proteinExistence type="predicted"/>
<protein>
    <submittedName>
        <fullName evidence="2">Uncharacterized protein</fullName>
    </submittedName>
</protein>
<keyword evidence="3" id="KW-1185">Reference proteome</keyword>
<evidence type="ECO:0000256" key="1">
    <source>
        <dbReference type="SAM" id="Phobius"/>
    </source>
</evidence>
<gene>
    <name evidence="2" type="ORF">DPMN_144052</name>
</gene>
<dbReference type="AlphaFoldDB" id="A0A9D4JKL3"/>
<comment type="caution">
    <text evidence="2">The sequence shown here is derived from an EMBL/GenBank/DDBJ whole genome shotgun (WGS) entry which is preliminary data.</text>
</comment>
<evidence type="ECO:0000313" key="2">
    <source>
        <dbReference type="EMBL" id="KAH3815525.1"/>
    </source>
</evidence>
<sequence>MDIFRRQNIVEDVKQHKVVDSTLVALGKVMAVVVVVLTFVFTTQPKTNYLIFSNKIHPLMRFTQYTTMAM</sequence>
<name>A0A9D4JKL3_DREPO</name>
<evidence type="ECO:0000313" key="3">
    <source>
        <dbReference type="Proteomes" id="UP000828390"/>
    </source>
</evidence>
<reference evidence="2" key="1">
    <citation type="journal article" date="2019" name="bioRxiv">
        <title>The Genome of the Zebra Mussel, Dreissena polymorpha: A Resource for Invasive Species Research.</title>
        <authorList>
            <person name="McCartney M.A."/>
            <person name="Auch B."/>
            <person name="Kono T."/>
            <person name="Mallez S."/>
            <person name="Zhang Y."/>
            <person name="Obille A."/>
            <person name="Becker A."/>
            <person name="Abrahante J.E."/>
            <person name="Garbe J."/>
            <person name="Badalamenti J.P."/>
            <person name="Herman A."/>
            <person name="Mangelson H."/>
            <person name="Liachko I."/>
            <person name="Sullivan S."/>
            <person name="Sone E.D."/>
            <person name="Koren S."/>
            <person name="Silverstein K.A.T."/>
            <person name="Beckman K.B."/>
            <person name="Gohl D.M."/>
        </authorList>
    </citation>
    <scope>NUCLEOTIDE SEQUENCE</scope>
    <source>
        <strain evidence="2">Duluth1</strain>
        <tissue evidence="2">Whole animal</tissue>
    </source>
</reference>
<keyword evidence="1" id="KW-0472">Membrane</keyword>
<organism evidence="2 3">
    <name type="scientific">Dreissena polymorpha</name>
    <name type="common">Zebra mussel</name>
    <name type="synonym">Mytilus polymorpha</name>
    <dbReference type="NCBI Taxonomy" id="45954"/>
    <lineage>
        <taxon>Eukaryota</taxon>
        <taxon>Metazoa</taxon>
        <taxon>Spiralia</taxon>
        <taxon>Lophotrochozoa</taxon>
        <taxon>Mollusca</taxon>
        <taxon>Bivalvia</taxon>
        <taxon>Autobranchia</taxon>
        <taxon>Heteroconchia</taxon>
        <taxon>Euheterodonta</taxon>
        <taxon>Imparidentia</taxon>
        <taxon>Neoheterodontei</taxon>
        <taxon>Myida</taxon>
        <taxon>Dreissenoidea</taxon>
        <taxon>Dreissenidae</taxon>
        <taxon>Dreissena</taxon>
    </lineage>
</organism>
<feature type="transmembrane region" description="Helical" evidence="1">
    <location>
        <begin position="21"/>
        <end position="41"/>
    </location>
</feature>
<dbReference type="EMBL" id="JAIWYP010000006">
    <property type="protein sequence ID" value="KAH3815525.1"/>
    <property type="molecule type" value="Genomic_DNA"/>
</dbReference>
<keyword evidence="1" id="KW-0812">Transmembrane</keyword>
<dbReference type="Proteomes" id="UP000828390">
    <property type="component" value="Unassembled WGS sequence"/>
</dbReference>
<accession>A0A9D4JKL3</accession>
<keyword evidence="1" id="KW-1133">Transmembrane helix</keyword>